<sequence>MKVVFPLLTYFHPPHQLPQSLFGINVGSFLSHECSISSFGKYFMIFIQSQTMDEKAHRLPILFVLLGKP</sequence>
<organism evidence="1 2">
    <name type="scientific">Stephania cephalantha</name>
    <dbReference type="NCBI Taxonomy" id="152367"/>
    <lineage>
        <taxon>Eukaryota</taxon>
        <taxon>Viridiplantae</taxon>
        <taxon>Streptophyta</taxon>
        <taxon>Embryophyta</taxon>
        <taxon>Tracheophyta</taxon>
        <taxon>Spermatophyta</taxon>
        <taxon>Magnoliopsida</taxon>
        <taxon>Ranunculales</taxon>
        <taxon>Menispermaceae</taxon>
        <taxon>Menispermoideae</taxon>
        <taxon>Cissampelideae</taxon>
        <taxon>Stephania</taxon>
    </lineage>
</organism>
<dbReference type="Proteomes" id="UP001419268">
    <property type="component" value="Unassembled WGS sequence"/>
</dbReference>
<accession>A0AAP0J2Y3</accession>
<proteinExistence type="predicted"/>
<evidence type="ECO:0000313" key="2">
    <source>
        <dbReference type="Proteomes" id="UP001419268"/>
    </source>
</evidence>
<comment type="caution">
    <text evidence="1">The sequence shown here is derived from an EMBL/GenBank/DDBJ whole genome shotgun (WGS) entry which is preliminary data.</text>
</comment>
<gene>
    <name evidence="1" type="ORF">Scep_014911</name>
</gene>
<name>A0AAP0J2Y3_9MAGN</name>
<protein>
    <submittedName>
        <fullName evidence="1">Uncharacterized protein</fullName>
    </submittedName>
</protein>
<evidence type="ECO:0000313" key="1">
    <source>
        <dbReference type="EMBL" id="KAK9126065.1"/>
    </source>
</evidence>
<reference evidence="1 2" key="1">
    <citation type="submission" date="2024-01" db="EMBL/GenBank/DDBJ databases">
        <title>Genome assemblies of Stephania.</title>
        <authorList>
            <person name="Yang L."/>
        </authorList>
    </citation>
    <scope>NUCLEOTIDE SEQUENCE [LARGE SCALE GENOMIC DNA]</scope>
    <source>
        <strain evidence="1">JXDWG</strain>
        <tissue evidence="1">Leaf</tissue>
    </source>
</reference>
<dbReference type="EMBL" id="JBBNAG010000006">
    <property type="protein sequence ID" value="KAK9126065.1"/>
    <property type="molecule type" value="Genomic_DNA"/>
</dbReference>
<keyword evidence="2" id="KW-1185">Reference proteome</keyword>
<dbReference type="AlphaFoldDB" id="A0AAP0J2Y3"/>